<dbReference type="AlphaFoldDB" id="A0A1H8SX84"/>
<dbReference type="STRING" id="310780.SAMN05216267_10468"/>
<dbReference type="RefSeq" id="WP_075018089.1">
    <property type="nucleotide sequence ID" value="NZ_FODD01000046.1"/>
</dbReference>
<gene>
    <name evidence="1" type="ORF">SAMN05216267_10468</name>
</gene>
<evidence type="ECO:0000313" key="1">
    <source>
        <dbReference type="EMBL" id="SEO82793.1"/>
    </source>
</evidence>
<name>A0A1H8SX84_9ACTN</name>
<accession>A0A1H8SX84</accession>
<reference evidence="1 2" key="1">
    <citation type="submission" date="2016-10" db="EMBL/GenBank/DDBJ databases">
        <authorList>
            <person name="de Groot N.N."/>
        </authorList>
    </citation>
    <scope>NUCLEOTIDE SEQUENCE [LARGE SCALE GENOMIC DNA]</scope>
    <source>
        <strain evidence="1 2">CGMCC 4.2026</strain>
    </source>
</reference>
<organism evidence="1 2">
    <name type="scientific">Actinacidiphila rubida</name>
    <dbReference type="NCBI Taxonomy" id="310780"/>
    <lineage>
        <taxon>Bacteria</taxon>
        <taxon>Bacillati</taxon>
        <taxon>Actinomycetota</taxon>
        <taxon>Actinomycetes</taxon>
        <taxon>Kitasatosporales</taxon>
        <taxon>Streptomycetaceae</taxon>
        <taxon>Actinacidiphila</taxon>
    </lineage>
</organism>
<dbReference type="Proteomes" id="UP000181951">
    <property type="component" value="Unassembled WGS sequence"/>
</dbReference>
<proteinExistence type="predicted"/>
<evidence type="ECO:0000313" key="2">
    <source>
        <dbReference type="Proteomes" id="UP000181951"/>
    </source>
</evidence>
<sequence>MPELMSMEKWLSLDPEGWRFQHVASGMRHDLIRFADGQPPTPFGCRWCGTPQHHHGRQYLRGRGMHGWEQPTNAQILARMQARRNTFKATCRCNHPWLHVDPWQCEADDCVMYERLLGLWLTPLSGREVDSLMGGA</sequence>
<keyword evidence="2" id="KW-1185">Reference proteome</keyword>
<dbReference type="OrthoDB" id="5125973at2"/>
<dbReference type="EMBL" id="FODD01000046">
    <property type="protein sequence ID" value="SEO82793.1"/>
    <property type="molecule type" value="Genomic_DNA"/>
</dbReference>
<protein>
    <submittedName>
        <fullName evidence="1">Uncharacterized protein</fullName>
    </submittedName>
</protein>